<name>X0ZN65_9ZZZZ</name>
<dbReference type="EMBL" id="BART01003008">
    <property type="protein sequence ID" value="GAG71200.1"/>
    <property type="molecule type" value="Genomic_DNA"/>
</dbReference>
<protein>
    <recommendedName>
        <fullName evidence="1">FlgD/Vpr Ig-like domain-containing protein</fullName>
    </recommendedName>
</protein>
<proteinExistence type="predicted"/>
<dbReference type="Gene3D" id="2.60.40.4070">
    <property type="match status" value="1"/>
</dbReference>
<sequence length="107" mass="12129">GIEENQFINHQIPFLEVNPNPFTDKVTIRYHIKYSVSGEARDVKLKIYNIAGQLIKHFSLPTDYSLTSTSLVWDGKDDNGRFLPGGVYFVQLDTSTNSIIAKIVKLK</sequence>
<dbReference type="Pfam" id="PF13860">
    <property type="entry name" value="FlgD_ig"/>
    <property type="match status" value="1"/>
</dbReference>
<comment type="caution">
    <text evidence="2">The sequence shown here is derived from an EMBL/GenBank/DDBJ whole genome shotgun (WGS) entry which is preliminary data.</text>
</comment>
<accession>X0ZN65</accession>
<reference evidence="2" key="1">
    <citation type="journal article" date="2014" name="Front. Microbiol.">
        <title>High frequency of phylogenetically diverse reductive dehalogenase-homologous genes in deep subseafloor sedimentary metagenomes.</title>
        <authorList>
            <person name="Kawai M."/>
            <person name="Futagami T."/>
            <person name="Toyoda A."/>
            <person name="Takaki Y."/>
            <person name="Nishi S."/>
            <person name="Hori S."/>
            <person name="Arai W."/>
            <person name="Tsubouchi T."/>
            <person name="Morono Y."/>
            <person name="Uchiyama I."/>
            <person name="Ito T."/>
            <person name="Fujiyama A."/>
            <person name="Inagaki F."/>
            <person name="Takami H."/>
        </authorList>
    </citation>
    <scope>NUCLEOTIDE SEQUENCE</scope>
    <source>
        <strain evidence="2">Expedition CK06-06</strain>
    </source>
</reference>
<gene>
    <name evidence="2" type="ORF">S01H4_08669</name>
</gene>
<dbReference type="AlphaFoldDB" id="X0ZN65"/>
<dbReference type="NCBIfam" id="TIGR04183">
    <property type="entry name" value="Por_Secre_tail"/>
    <property type="match status" value="1"/>
</dbReference>
<dbReference type="InterPro" id="IPR025965">
    <property type="entry name" value="FlgD/Vpr_Ig-like"/>
</dbReference>
<organism evidence="2">
    <name type="scientific">marine sediment metagenome</name>
    <dbReference type="NCBI Taxonomy" id="412755"/>
    <lineage>
        <taxon>unclassified sequences</taxon>
        <taxon>metagenomes</taxon>
        <taxon>ecological metagenomes</taxon>
    </lineage>
</organism>
<dbReference type="InterPro" id="IPR026444">
    <property type="entry name" value="Secre_tail"/>
</dbReference>
<feature type="domain" description="FlgD/Vpr Ig-like" evidence="1">
    <location>
        <begin position="30"/>
        <end position="97"/>
    </location>
</feature>
<evidence type="ECO:0000313" key="2">
    <source>
        <dbReference type="EMBL" id="GAG71200.1"/>
    </source>
</evidence>
<feature type="non-terminal residue" evidence="2">
    <location>
        <position position="1"/>
    </location>
</feature>
<evidence type="ECO:0000259" key="1">
    <source>
        <dbReference type="Pfam" id="PF13860"/>
    </source>
</evidence>